<comment type="caution">
    <text evidence="2">The sequence shown here is derived from an EMBL/GenBank/DDBJ whole genome shotgun (WGS) entry which is preliminary data.</text>
</comment>
<dbReference type="Proteomes" id="UP000661607">
    <property type="component" value="Unassembled WGS sequence"/>
</dbReference>
<name>A0ABR9KQC0_9ACTN</name>
<organism evidence="2 3">
    <name type="scientific">Nonomuraea africana</name>
    <dbReference type="NCBI Taxonomy" id="46171"/>
    <lineage>
        <taxon>Bacteria</taxon>
        <taxon>Bacillati</taxon>
        <taxon>Actinomycetota</taxon>
        <taxon>Actinomycetes</taxon>
        <taxon>Streptosporangiales</taxon>
        <taxon>Streptosporangiaceae</taxon>
        <taxon>Nonomuraea</taxon>
    </lineage>
</organism>
<proteinExistence type="predicted"/>
<sequence>MFAGATVVNVVVAPALAALLFSGFTAGWADAHA</sequence>
<gene>
    <name evidence="2" type="ORF">H4W81_007007</name>
</gene>
<accession>A0ABR9KQC0</accession>
<feature type="transmembrane region" description="Helical" evidence="1">
    <location>
        <begin position="7"/>
        <end position="29"/>
    </location>
</feature>
<keyword evidence="1" id="KW-0812">Transmembrane</keyword>
<keyword evidence="3" id="KW-1185">Reference proteome</keyword>
<evidence type="ECO:0000313" key="3">
    <source>
        <dbReference type="Proteomes" id="UP000661607"/>
    </source>
</evidence>
<keyword evidence="1" id="KW-1133">Transmembrane helix</keyword>
<dbReference type="EMBL" id="JADBEF010000001">
    <property type="protein sequence ID" value="MBE1564228.1"/>
    <property type="molecule type" value="Genomic_DNA"/>
</dbReference>
<evidence type="ECO:0000256" key="1">
    <source>
        <dbReference type="SAM" id="Phobius"/>
    </source>
</evidence>
<evidence type="ECO:0000313" key="2">
    <source>
        <dbReference type="EMBL" id="MBE1564228.1"/>
    </source>
</evidence>
<reference evidence="2 3" key="1">
    <citation type="submission" date="2020-10" db="EMBL/GenBank/DDBJ databases">
        <title>Sequencing the genomes of 1000 actinobacteria strains.</title>
        <authorList>
            <person name="Klenk H.-P."/>
        </authorList>
    </citation>
    <scope>NUCLEOTIDE SEQUENCE [LARGE SCALE GENOMIC DNA]</scope>
    <source>
        <strain evidence="2 3">DSM 43748</strain>
    </source>
</reference>
<protein>
    <recommendedName>
        <fullName evidence="4">Bile acid:sodium symporter family protein</fullName>
    </recommendedName>
</protein>
<evidence type="ECO:0008006" key="4">
    <source>
        <dbReference type="Google" id="ProtNLM"/>
    </source>
</evidence>
<keyword evidence="1" id="KW-0472">Membrane</keyword>